<feature type="transmembrane region" description="Helical" evidence="2">
    <location>
        <begin position="299"/>
        <end position="322"/>
    </location>
</feature>
<keyword evidence="2" id="KW-0812">Transmembrane</keyword>
<keyword evidence="4" id="KW-1185">Reference proteome</keyword>
<feature type="transmembrane region" description="Helical" evidence="2">
    <location>
        <begin position="425"/>
        <end position="447"/>
    </location>
</feature>
<feature type="compositionally biased region" description="Low complexity" evidence="1">
    <location>
        <begin position="73"/>
        <end position="96"/>
    </location>
</feature>
<evidence type="ECO:0000313" key="3">
    <source>
        <dbReference type="EMBL" id="KAG9390821.1"/>
    </source>
</evidence>
<evidence type="ECO:0000256" key="2">
    <source>
        <dbReference type="SAM" id="Phobius"/>
    </source>
</evidence>
<keyword evidence="2" id="KW-1133">Transmembrane helix</keyword>
<feature type="transmembrane region" description="Helical" evidence="2">
    <location>
        <begin position="386"/>
        <end position="419"/>
    </location>
</feature>
<accession>A0A8J6DZS2</accession>
<keyword evidence="2" id="KW-0472">Membrane</keyword>
<dbReference type="EMBL" id="JAHDYR010000062">
    <property type="protein sequence ID" value="KAG9390821.1"/>
    <property type="molecule type" value="Genomic_DNA"/>
</dbReference>
<feature type="transmembrane region" description="Helical" evidence="2">
    <location>
        <begin position="342"/>
        <end position="365"/>
    </location>
</feature>
<feature type="transmembrane region" description="Helical" evidence="2">
    <location>
        <begin position="222"/>
        <end position="255"/>
    </location>
</feature>
<gene>
    <name evidence="3" type="ORF">J8273_7080</name>
</gene>
<sequence length="452" mass="47918">MTENPGFSGYYNPYSDNNPYGNAFGSVSSQQTNAYGNAMLTTGYSASAGTSAYDTYGVYEDSHTSVYTLPTGSSAAPPASDHSSPADESAEAAYYATDPGQSSAVKPFAFNSTLESSDDDIRREESLSDSTATYMWRYNRDEKVYGEKESGKTKKNSRKARKAARRAKKAQSASPPEISSPLPYTATPQARLSSNADASGLLYAILTHTARRRVMLARGTPASPLATVIFFILYVLFAAVPTTVAVVLLVVSYYLNYHIPLPLLIPVAAVADLIISLTLGLLLGFFVISASTYGLPKAYAAAAVSLSVTAGLSITAGVLLFLLGGLAFSHWDGTILVVVPPIVLFVLTAPVLTVSAAYYMFLTYVQMKGNYELATRIQQSAKTVMALVKASMVVMLVLFITSCTIGATTAGICVALGGYCWVIPITVAAGDVVVLAIVGMVVLFIVARAKKL</sequence>
<dbReference type="AlphaFoldDB" id="A0A8J6DZS2"/>
<reference evidence="3" key="1">
    <citation type="submission" date="2021-05" db="EMBL/GenBank/DDBJ databases">
        <title>A free-living protist that lacks canonical eukaryotic 1 DNA replication and segregation systems.</title>
        <authorList>
            <person name="Salas-Leiva D.E."/>
            <person name="Tromer E.C."/>
            <person name="Curtis B.A."/>
            <person name="Jerlstrom-Hultqvist J."/>
            <person name="Kolisko M."/>
            <person name="Yi Z."/>
            <person name="Salas-Leiva J.S."/>
            <person name="Gallot-Lavallee L."/>
            <person name="Kops G.J.P.L."/>
            <person name="Archibald J.M."/>
            <person name="Simpson A.G.B."/>
            <person name="Roger A.J."/>
        </authorList>
    </citation>
    <scope>NUCLEOTIDE SEQUENCE</scope>
    <source>
        <strain evidence="3">BICM</strain>
    </source>
</reference>
<organism evidence="3 4">
    <name type="scientific">Carpediemonas membranifera</name>
    <dbReference type="NCBI Taxonomy" id="201153"/>
    <lineage>
        <taxon>Eukaryota</taxon>
        <taxon>Metamonada</taxon>
        <taxon>Carpediemonas-like organisms</taxon>
        <taxon>Carpediemonas</taxon>
    </lineage>
</organism>
<feature type="region of interest" description="Disordered" evidence="1">
    <location>
        <begin position="146"/>
        <end position="185"/>
    </location>
</feature>
<name>A0A8J6DZS2_9EUKA</name>
<proteinExistence type="predicted"/>
<feature type="region of interest" description="Disordered" evidence="1">
    <location>
        <begin position="69"/>
        <end position="98"/>
    </location>
</feature>
<feature type="compositionally biased region" description="Basic residues" evidence="1">
    <location>
        <begin position="153"/>
        <end position="169"/>
    </location>
</feature>
<evidence type="ECO:0000256" key="1">
    <source>
        <dbReference type="SAM" id="MobiDB-lite"/>
    </source>
</evidence>
<evidence type="ECO:0000313" key="4">
    <source>
        <dbReference type="Proteomes" id="UP000717585"/>
    </source>
</evidence>
<feature type="transmembrane region" description="Helical" evidence="2">
    <location>
        <begin position="261"/>
        <end position="287"/>
    </location>
</feature>
<comment type="caution">
    <text evidence="3">The sequence shown here is derived from an EMBL/GenBank/DDBJ whole genome shotgun (WGS) entry which is preliminary data.</text>
</comment>
<dbReference type="Proteomes" id="UP000717585">
    <property type="component" value="Unassembled WGS sequence"/>
</dbReference>
<protein>
    <submittedName>
        <fullName evidence="3">Uncharacterized protein</fullName>
    </submittedName>
</protein>